<keyword evidence="4" id="KW-0378">Hydrolase</keyword>
<dbReference type="Proteomes" id="UP000627838">
    <property type="component" value="Unassembled WGS sequence"/>
</dbReference>
<comment type="similarity">
    <text evidence="1">Belongs to the GppA/Ppx family.</text>
</comment>
<dbReference type="RefSeq" id="WP_192763487.1">
    <property type="nucleotide sequence ID" value="NZ_JADBDZ010000001.1"/>
</dbReference>
<sequence>MRIGVLDVGSNSAHLKIVDLAEGRPPRTVATLKHPTRLAEAIDPDGTIGEEAVCRLVGAVGQAACTAALHGVDELVAFATSAVRDATDRDEILARVADRTGVELGFLTGGQEATLTFHAVRAWYGWSARRLLVMDIGGGSLEIAAGDGREPDVALSLPLGAGRLTRKHLPGDPPDPERVRRLRRHVRRKLAATAGPFAGDLDGRAPGTLPVATSRVLTQLAVLGGAPKPRKGPYERRVLHRSRLRAQIDDLAGMTAAERAELRGISAPRARQILAGAIVAEATMTALHVKRLEVCPWALREGIIMHRWQMMADPAARERAPLPASPRPRSHLHAVPMVSEAHA</sequence>
<protein>
    <submittedName>
        <fullName evidence="4">Exopolyphosphatase/guanosine-5'-triphosphate, 3'-diphosphate pyrophosphatase</fullName>
        <ecNumber evidence="4">3.6.1.11</ecNumber>
        <ecNumber evidence="4">3.6.1.40</ecNumber>
    </submittedName>
</protein>
<dbReference type="Gene3D" id="3.30.420.40">
    <property type="match status" value="1"/>
</dbReference>
<accession>A0ABR9K4V8</accession>
<dbReference type="EC" id="3.6.1.40" evidence="4"/>
<dbReference type="GO" id="GO:0008894">
    <property type="term" value="F:guanosine-5'-triphosphate,3'-diphosphate diphosphatase activity"/>
    <property type="evidence" value="ECO:0007669"/>
    <property type="project" value="UniProtKB-EC"/>
</dbReference>
<dbReference type="Pfam" id="PF02541">
    <property type="entry name" value="Ppx-GppA"/>
    <property type="match status" value="1"/>
</dbReference>
<keyword evidence="5" id="KW-1185">Reference proteome</keyword>
<evidence type="ECO:0000256" key="1">
    <source>
        <dbReference type="ARBA" id="ARBA00007125"/>
    </source>
</evidence>
<evidence type="ECO:0000313" key="4">
    <source>
        <dbReference type="EMBL" id="MBE1537648.1"/>
    </source>
</evidence>
<evidence type="ECO:0000259" key="3">
    <source>
        <dbReference type="Pfam" id="PF02541"/>
    </source>
</evidence>
<dbReference type="EMBL" id="JADBDZ010000001">
    <property type="protein sequence ID" value="MBE1537648.1"/>
    <property type="molecule type" value="Genomic_DNA"/>
</dbReference>
<dbReference type="InterPro" id="IPR043129">
    <property type="entry name" value="ATPase_NBD"/>
</dbReference>
<gene>
    <name evidence="4" type="ORF">H4W34_007481</name>
</gene>
<dbReference type="SUPFAM" id="SSF53067">
    <property type="entry name" value="Actin-like ATPase domain"/>
    <property type="match status" value="2"/>
</dbReference>
<dbReference type="Gene3D" id="3.30.420.150">
    <property type="entry name" value="Exopolyphosphatase. Domain 2"/>
    <property type="match status" value="1"/>
</dbReference>
<name>A0ABR9K4V8_9ACTN</name>
<comment type="caution">
    <text evidence="4">The sequence shown here is derived from an EMBL/GenBank/DDBJ whole genome shotgun (WGS) entry which is preliminary data.</text>
</comment>
<dbReference type="EC" id="3.6.1.11" evidence="4"/>
<feature type="domain" description="Ppx/GppA phosphatase N-terminal" evidence="3">
    <location>
        <begin position="19"/>
        <end position="306"/>
    </location>
</feature>
<reference evidence="4 5" key="1">
    <citation type="submission" date="2020-10" db="EMBL/GenBank/DDBJ databases">
        <title>Sequencing the genomes of 1000 actinobacteria strains.</title>
        <authorList>
            <person name="Klenk H.-P."/>
        </authorList>
    </citation>
    <scope>NUCLEOTIDE SEQUENCE [LARGE SCALE GENOMIC DNA]</scope>
    <source>
        <strain evidence="4 5">DSM 46744</strain>
    </source>
</reference>
<dbReference type="PANTHER" id="PTHR30005">
    <property type="entry name" value="EXOPOLYPHOSPHATASE"/>
    <property type="match status" value="1"/>
</dbReference>
<dbReference type="InterPro" id="IPR003695">
    <property type="entry name" value="Ppx_GppA_N"/>
</dbReference>
<dbReference type="InterPro" id="IPR050273">
    <property type="entry name" value="GppA/Ppx_hydrolase"/>
</dbReference>
<feature type="region of interest" description="Disordered" evidence="2">
    <location>
        <begin position="319"/>
        <end position="343"/>
    </location>
</feature>
<evidence type="ECO:0000256" key="2">
    <source>
        <dbReference type="SAM" id="MobiDB-lite"/>
    </source>
</evidence>
<dbReference type="PANTHER" id="PTHR30005:SF0">
    <property type="entry name" value="RETROGRADE REGULATION PROTEIN 2"/>
    <property type="match status" value="1"/>
</dbReference>
<proteinExistence type="inferred from homology"/>
<dbReference type="CDD" id="cd24056">
    <property type="entry name" value="ASKHA_NBD_MtPPX1-like"/>
    <property type="match status" value="1"/>
</dbReference>
<organism evidence="4 5">
    <name type="scientific">Actinomadura algeriensis</name>
    <dbReference type="NCBI Taxonomy" id="1679523"/>
    <lineage>
        <taxon>Bacteria</taxon>
        <taxon>Bacillati</taxon>
        <taxon>Actinomycetota</taxon>
        <taxon>Actinomycetes</taxon>
        <taxon>Streptosporangiales</taxon>
        <taxon>Thermomonosporaceae</taxon>
        <taxon>Actinomadura</taxon>
    </lineage>
</organism>
<dbReference type="GO" id="GO:0004309">
    <property type="term" value="F:exopolyphosphatase activity"/>
    <property type="evidence" value="ECO:0007669"/>
    <property type="project" value="UniProtKB-EC"/>
</dbReference>
<evidence type="ECO:0000313" key="5">
    <source>
        <dbReference type="Proteomes" id="UP000627838"/>
    </source>
</evidence>